<organism evidence="1 2">
    <name type="scientific">Streptococcus sobrinus W1703</name>
    <dbReference type="NCBI Taxonomy" id="1227275"/>
    <lineage>
        <taxon>Bacteria</taxon>
        <taxon>Bacillati</taxon>
        <taxon>Bacillota</taxon>
        <taxon>Bacilli</taxon>
        <taxon>Lactobacillales</taxon>
        <taxon>Streptococcaceae</taxon>
        <taxon>Streptococcus</taxon>
    </lineage>
</organism>
<gene>
    <name evidence="1" type="ORF">HMPREF1557_00992</name>
</gene>
<sequence>MIEEFVLTLLLDILSLSRSTYYYQVKRLSQADKDRDLKEAIQEYTRNIRGDRVTGEFILN</sequence>
<protein>
    <submittedName>
        <fullName evidence="1">Uncharacterized protein</fullName>
    </submittedName>
</protein>
<comment type="caution">
    <text evidence="1">The sequence shown here is derived from an EMBL/GenBank/DDBJ whole genome shotgun (WGS) entry which is preliminary data.</text>
</comment>
<evidence type="ECO:0000313" key="2">
    <source>
        <dbReference type="Proteomes" id="UP000016617"/>
    </source>
</evidence>
<dbReference type="AlphaFoldDB" id="U2J9F5"/>
<dbReference type="HOGENOM" id="CLU_2940022_0_0_9"/>
<evidence type="ECO:0000313" key="1">
    <source>
        <dbReference type="EMBL" id="ERJ76410.1"/>
    </source>
</evidence>
<accession>U2J9F5</accession>
<dbReference type="EMBL" id="AWVA01000061">
    <property type="protein sequence ID" value="ERJ76410.1"/>
    <property type="molecule type" value="Genomic_DNA"/>
</dbReference>
<proteinExistence type="predicted"/>
<dbReference type="Proteomes" id="UP000016617">
    <property type="component" value="Unassembled WGS sequence"/>
</dbReference>
<name>U2J9F5_9STRE</name>
<reference evidence="1 2" key="1">
    <citation type="submission" date="2013-06" db="EMBL/GenBank/DDBJ databases">
        <authorList>
            <person name="Weinstock G."/>
            <person name="Sodergren E."/>
            <person name="Lobos E.A."/>
            <person name="Fulton L."/>
            <person name="Fulton R."/>
            <person name="Courtney L."/>
            <person name="Fronick C."/>
            <person name="O'Laughlin M."/>
            <person name="Godfrey J."/>
            <person name="Wilson R.M."/>
            <person name="Miner T."/>
            <person name="Farmer C."/>
            <person name="Delehaunty K."/>
            <person name="Cordes M."/>
            <person name="Minx P."/>
            <person name="Tomlinson C."/>
            <person name="Chen J."/>
            <person name="Wollam A."/>
            <person name="Pepin K.H."/>
            <person name="Bhonagiri V."/>
            <person name="Zhang X."/>
            <person name="Warren W."/>
            <person name="Mitreva M."/>
            <person name="Mardis E.R."/>
            <person name="Wilson R.K."/>
        </authorList>
    </citation>
    <scope>NUCLEOTIDE SEQUENCE [LARGE SCALE GENOMIC DNA]</scope>
    <source>
        <strain evidence="1 2">W1703</strain>
    </source>
</reference>